<feature type="compositionally biased region" description="Acidic residues" evidence="1">
    <location>
        <begin position="553"/>
        <end position="569"/>
    </location>
</feature>
<accession>A0A6L2P813</accession>
<feature type="domain" description="GAG-pre-integrase" evidence="2">
    <location>
        <begin position="289"/>
        <end position="346"/>
    </location>
</feature>
<dbReference type="Pfam" id="PF13976">
    <property type="entry name" value="gag_pre-integrs"/>
    <property type="match status" value="1"/>
</dbReference>
<evidence type="ECO:0000259" key="2">
    <source>
        <dbReference type="Pfam" id="PF13976"/>
    </source>
</evidence>
<gene>
    <name evidence="3" type="ORF">Tci_065677</name>
</gene>
<dbReference type="AlphaFoldDB" id="A0A6L2P813"/>
<evidence type="ECO:0000256" key="1">
    <source>
        <dbReference type="SAM" id="MobiDB-lite"/>
    </source>
</evidence>
<reference evidence="3" key="1">
    <citation type="journal article" date="2019" name="Sci. Rep.">
        <title>Draft genome of Tanacetum cinerariifolium, the natural source of mosquito coil.</title>
        <authorList>
            <person name="Yamashiro T."/>
            <person name="Shiraishi A."/>
            <person name="Satake H."/>
            <person name="Nakayama K."/>
        </authorList>
    </citation>
    <scope>NUCLEOTIDE SEQUENCE</scope>
</reference>
<protein>
    <submittedName>
        <fullName evidence="3">Retrovirus-related Pol polyprotein from transposon TNT 1-94</fullName>
    </submittedName>
</protein>
<proteinExistence type="predicted"/>
<sequence length="643" mass="73710">MTKKEHESMLYDEFDKFPSKPGESIYSYYLIFAKLINDMNMIPMSMKPMQINTKFVNHLQSEWSRFVTAAKQARSLYSVSFDQLYSFLKHNERDAKEVREMRQRFPKPLPMLENTYNPHPLYSRVVLNEEEQDFLADSLEKTDDYEDLQLQATINFKAYYFDAYDSDCDDEATTHVIFMEKLCPIGSLKDDTISPCYNFDTLFEVIPKAVKKNDLSRSVTSHLSTKKIIENAQKFLPQELLEEARALKPLDGHIVHAFKFTERIQELKHTCFVWNLEGVDLLSGSHGSNLYTISIADMMKSSPICLLSKGSKMKSWLWHRRLTHLNFSTINQLAKQGLVKGLPKLKYTKDHLQSKLDEDPNGTPVDPTRYRGMVGSLMYLTATFAAADHAGCQDARKSTSINMSRINSQAKIVFEEQLVPRANRLVIKKNNQSDSKLHSSQDDQPITKLLSTTNGEYKFGMEVLDEMISDEIKKKAWYTYYMEKKVESEKAKIVDEPEEQHVSPVKIRRVSGFMCFGDQVANVPNKLKKDVVPRKTRSLTIAEEAVVDKSEESENETNDADESDMDLLDDNPHGDDNATKYRVFVHNMSTATPNSTNLSLMVTSSSLDFIETLLDETPINELMDFISHLVYTDAHATSMVHNP</sequence>
<evidence type="ECO:0000313" key="3">
    <source>
        <dbReference type="EMBL" id="GEU93699.1"/>
    </source>
</evidence>
<organism evidence="3">
    <name type="scientific">Tanacetum cinerariifolium</name>
    <name type="common">Dalmatian daisy</name>
    <name type="synonym">Chrysanthemum cinerariifolium</name>
    <dbReference type="NCBI Taxonomy" id="118510"/>
    <lineage>
        <taxon>Eukaryota</taxon>
        <taxon>Viridiplantae</taxon>
        <taxon>Streptophyta</taxon>
        <taxon>Embryophyta</taxon>
        <taxon>Tracheophyta</taxon>
        <taxon>Spermatophyta</taxon>
        <taxon>Magnoliopsida</taxon>
        <taxon>eudicotyledons</taxon>
        <taxon>Gunneridae</taxon>
        <taxon>Pentapetalae</taxon>
        <taxon>asterids</taxon>
        <taxon>campanulids</taxon>
        <taxon>Asterales</taxon>
        <taxon>Asteraceae</taxon>
        <taxon>Asteroideae</taxon>
        <taxon>Anthemideae</taxon>
        <taxon>Anthemidinae</taxon>
        <taxon>Tanacetum</taxon>
    </lineage>
</organism>
<comment type="caution">
    <text evidence="3">The sequence shown here is derived from an EMBL/GenBank/DDBJ whole genome shotgun (WGS) entry which is preliminary data.</text>
</comment>
<dbReference type="InterPro" id="IPR025724">
    <property type="entry name" value="GAG-pre-integrase_dom"/>
</dbReference>
<feature type="region of interest" description="Disordered" evidence="1">
    <location>
        <begin position="544"/>
        <end position="573"/>
    </location>
</feature>
<dbReference type="EMBL" id="BKCJ010010911">
    <property type="protein sequence ID" value="GEU93699.1"/>
    <property type="molecule type" value="Genomic_DNA"/>
</dbReference>
<name>A0A6L2P813_TANCI</name>